<name>A0ABU9VYV0_9CLOT</name>
<dbReference type="NCBIfam" id="NF010120">
    <property type="entry name" value="PRK13596.1"/>
    <property type="match status" value="1"/>
</dbReference>
<keyword evidence="8" id="KW-1185">Reference proteome</keyword>
<dbReference type="Gene3D" id="3.10.20.600">
    <property type="match status" value="1"/>
</dbReference>
<evidence type="ECO:0000256" key="3">
    <source>
        <dbReference type="ARBA" id="ARBA00022723"/>
    </source>
</evidence>
<keyword evidence="3" id="KW-0479">Metal-binding</keyword>
<dbReference type="Gene3D" id="3.30.70.20">
    <property type="match status" value="1"/>
</dbReference>
<gene>
    <name evidence="7" type="primary">nuoF</name>
    <name evidence="7" type="ORF">AAIG11_12400</name>
</gene>
<dbReference type="Pfam" id="PF01512">
    <property type="entry name" value="Complex1_51K"/>
    <property type="match status" value="1"/>
</dbReference>
<dbReference type="InterPro" id="IPR011538">
    <property type="entry name" value="Nuo51_FMN-bd"/>
</dbReference>
<dbReference type="Gene3D" id="3.40.30.10">
    <property type="entry name" value="Glutaredoxin"/>
    <property type="match status" value="1"/>
</dbReference>
<keyword evidence="4" id="KW-0408">Iron</keyword>
<protein>
    <submittedName>
        <fullName evidence="7">NADH-quinone oxidoreductase subunit NuoF</fullName>
    </submittedName>
</protein>
<dbReference type="Gene3D" id="6.10.250.1450">
    <property type="match status" value="1"/>
</dbReference>
<evidence type="ECO:0000256" key="1">
    <source>
        <dbReference type="ARBA" id="ARBA00007523"/>
    </source>
</evidence>
<dbReference type="InterPro" id="IPR037207">
    <property type="entry name" value="Nuop51_4Fe4S-bd_sf"/>
</dbReference>
<organism evidence="7 8">
    <name type="scientific">Anoxynatronum sibiricum</name>
    <dbReference type="NCBI Taxonomy" id="210623"/>
    <lineage>
        <taxon>Bacteria</taxon>
        <taxon>Bacillati</taxon>
        <taxon>Bacillota</taxon>
        <taxon>Clostridia</taxon>
        <taxon>Eubacteriales</taxon>
        <taxon>Clostridiaceae</taxon>
        <taxon>Anoxynatronum</taxon>
    </lineage>
</organism>
<keyword evidence="2" id="KW-0004">4Fe-4S</keyword>
<accession>A0ABU9VYV0</accession>
<sequence length="583" mass="63058">MRIVVGQGSCGIAAGAGKVSVAFQEALSQTDAPVSLELTGCCGTCYLEPVVDVYDSHHEKTTFVLVTPEMVDEIIDFTLTGKQPASGHLMSEEDLTAQAKQKKVALRNAGSINPEDINDYLAIDGYKAIEKALKTMTPVQVIEEIKISGLRGRGGAGFPTWFKWNAAYQQKETPKYMVCNADEGDPGAFMDRSILEGDPHGVIEGMMIGGYAMGASEGIFYVRAEYPLAIKRLEKAIEQAREKGLLGKNIMGSGFDFDLWIKAGAGAFVCGEETALIASLEGERGMPRLKPPFPAQKGFWQKPTNINNVETLANVPWIFRNGGAAFAAMGTEKSKGTKVFALTGKIKKGGLVEIPMGLTLREVIYDIGGGILDDKSFKAVQMGGPSGGCIPAQLLDTPVDYESITQTGAIMGSGGMVVMDETTCMVEMARFFLDFTRKESCGKCIHCRMGTKRMLEILTRITEGKGKDGDIELLEELCERVKEGSLCALGGTAPNPVLTTLKYFRHEYEAHIHDRKCPSHQCKQLLTYTISEAACKKCGICAKNCPTDAITGSKTEVYVIDQALCIQCGKCKTVCPFKAVDVD</sequence>
<evidence type="ECO:0000259" key="6">
    <source>
        <dbReference type="PROSITE" id="PS51379"/>
    </source>
</evidence>
<dbReference type="SUPFAM" id="SSF140490">
    <property type="entry name" value="Nqo1C-terminal domain-like"/>
    <property type="match status" value="1"/>
</dbReference>
<dbReference type="PROSITE" id="PS51379">
    <property type="entry name" value="4FE4S_FER_2"/>
    <property type="match status" value="2"/>
</dbReference>
<dbReference type="SUPFAM" id="SSF52833">
    <property type="entry name" value="Thioredoxin-like"/>
    <property type="match status" value="1"/>
</dbReference>
<dbReference type="SUPFAM" id="SSF142984">
    <property type="entry name" value="Nqo1 middle domain-like"/>
    <property type="match status" value="1"/>
</dbReference>
<proteinExistence type="inferred from homology"/>
<dbReference type="Pfam" id="PF10589">
    <property type="entry name" value="NADH_4Fe-4S"/>
    <property type="match status" value="1"/>
</dbReference>
<dbReference type="SMART" id="SM00928">
    <property type="entry name" value="NADH_4Fe-4S"/>
    <property type="match status" value="1"/>
</dbReference>
<dbReference type="Gene3D" id="3.40.50.11540">
    <property type="entry name" value="NADH-ubiquinone oxidoreductase 51kDa subunit"/>
    <property type="match status" value="1"/>
</dbReference>
<dbReference type="InterPro" id="IPR036249">
    <property type="entry name" value="Thioredoxin-like_sf"/>
</dbReference>
<evidence type="ECO:0000256" key="5">
    <source>
        <dbReference type="ARBA" id="ARBA00023014"/>
    </source>
</evidence>
<dbReference type="PANTHER" id="PTHR43578:SF3">
    <property type="entry name" value="NADH-QUINONE OXIDOREDUCTASE SUBUNIT F"/>
    <property type="match status" value="1"/>
</dbReference>
<feature type="domain" description="4Fe-4S ferredoxin-type" evidence="6">
    <location>
        <begin position="526"/>
        <end position="555"/>
    </location>
</feature>
<comment type="similarity">
    <text evidence="1">Belongs to the complex I 51 kDa subunit family.</text>
</comment>
<dbReference type="SUPFAM" id="SSF142019">
    <property type="entry name" value="Nqo1 FMN-binding domain-like"/>
    <property type="match status" value="1"/>
</dbReference>
<reference evidence="7 8" key="1">
    <citation type="submission" date="2024-04" db="EMBL/GenBank/DDBJ databases">
        <title>Genome sequencing and metabolic network reconstruction of aminoacids and betaine degradation by Anoxynatronum sibiricum.</title>
        <authorList>
            <person name="Detkova E.N."/>
            <person name="Boltjanskaja Y.V."/>
            <person name="Mardanov A.V."/>
            <person name="Kevbrin V."/>
        </authorList>
    </citation>
    <scope>NUCLEOTIDE SEQUENCE [LARGE SCALE GENOMIC DNA]</scope>
    <source>
        <strain evidence="7 8">Z-7981</strain>
    </source>
</reference>
<dbReference type="Proteomes" id="UP001407405">
    <property type="component" value="Unassembled WGS sequence"/>
</dbReference>
<dbReference type="InterPro" id="IPR019575">
    <property type="entry name" value="Nuop51_4Fe4S-bd"/>
</dbReference>
<dbReference type="PROSITE" id="PS00198">
    <property type="entry name" value="4FE4S_FER_1"/>
    <property type="match status" value="1"/>
</dbReference>
<dbReference type="Gene3D" id="1.20.1440.230">
    <property type="entry name" value="NADH-ubiquinone oxidoreductase 51kDa subunit, iron-sulphur binding domain"/>
    <property type="match status" value="1"/>
</dbReference>
<evidence type="ECO:0000313" key="8">
    <source>
        <dbReference type="Proteomes" id="UP001407405"/>
    </source>
</evidence>
<dbReference type="CDD" id="cd02980">
    <property type="entry name" value="TRX_Fd_family"/>
    <property type="match status" value="1"/>
</dbReference>
<keyword evidence="5" id="KW-0411">Iron-sulfur</keyword>
<dbReference type="InterPro" id="IPR017896">
    <property type="entry name" value="4Fe4S_Fe-S-bd"/>
</dbReference>
<dbReference type="InterPro" id="IPR017900">
    <property type="entry name" value="4Fe4S_Fe_S_CS"/>
</dbReference>
<dbReference type="SUPFAM" id="SSF54862">
    <property type="entry name" value="4Fe-4S ferredoxins"/>
    <property type="match status" value="1"/>
</dbReference>
<dbReference type="RefSeq" id="WP_343186581.1">
    <property type="nucleotide sequence ID" value="NZ_JBCITM010000013.1"/>
</dbReference>
<dbReference type="InterPro" id="IPR037225">
    <property type="entry name" value="Nuo51_FMN-bd_sf"/>
</dbReference>
<feature type="domain" description="4Fe-4S ferredoxin-type" evidence="6">
    <location>
        <begin position="556"/>
        <end position="583"/>
    </location>
</feature>
<comment type="caution">
    <text evidence="7">The sequence shown here is derived from an EMBL/GenBank/DDBJ whole genome shotgun (WGS) entry which is preliminary data.</text>
</comment>
<evidence type="ECO:0000256" key="2">
    <source>
        <dbReference type="ARBA" id="ARBA00022485"/>
    </source>
</evidence>
<evidence type="ECO:0000313" key="7">
    <source>
        <dbReference type="EMBL" id="MEN1761284.1"/>
    </source>
</evidence>
<dbReference type="PANTHER" id="PTHR43578">
    <property type="entry name" value="NADH-QUINONE OXIDOREDUCTASE SUBUNIT F"/>
    <property type="match status" value="1"/>
</dbReference>
<evidence type="ECO:0000256" key="4">
    <source>
        <dbReference type="ARBA" id="ARBA00023004"/>
    </source>
</evidence>
<dbReference type="EMBL" id="JBCITM010000013">
    <property type="protein sequence ID" value="MEN1761284.1"/>
    <property type="molecule type" value="Genomic_DNA"/>
</dbReference>
<dbReference type="Pfam" id="PF12838">
    <property type="entry name" value="Fer4_7"/>
    <property type="match status" value="1"/>
</dbReference>